<gene>
    <name evidence="2" type="ORF">PENANT_c001G03100</name>
</gene>
<dbReference type="EMBL" id="MDYN01000001">
    <property type="protein sequence ID" value="OQD90899.1"/>
    <property type="molecule type" value="Genomic_DNA"/>
</dbReference>
<feature type="region of interest" description="Disordered" evidence="1">
    <location>
        <begin position="19"/>
        <end position="45"/>
    </location>
</feature>
<organism evidence="2 3">
    <name type="scientific">Penicillium antarcticum</name>
    <dbReference type="NCBI Taxonomy" id="416450"/>
    <lineage>
        <taxon>Eukaryota</taxon>
        <taxon>Fungi</taxon>
        <taxon>Dikarya</taxon>
        <taxon>Ascomycota</taxon>
        <taxon>Pezizomycotina</taxon>
        <taxon>Eurotiomycetes</taxon>
        <taxon>Eurotiomycetidae</taxon>
        <taxon>Eurotiales</taxon>
        <taxon>Aspergillaceae</taxon>
        <taxon>Penicillium</taxon>
    </lineage>
</organism>
<reference evidence="3" key="1">
    <citation type="journal article" date="2017" name="Nat. Microbiol.">
        <title>Global analysis of biosynthetic gene clusters reveals vast potential of secondary metabolite production in Penicillium species.</title>
        <authorList>
            <person name="Nielsen J.C."/>
            <person name="Grijseels S."/>
            <person name="Prigent S."/>
            <person name="Ji B."/>
            <person name="Dainat J."/>
            <person name="Nielsen K.F."/>
            <person name="Frisvad J.C."/>
            <person name="Workman M."/>
            <person name="Nielsen J."/>
        </authorList>
    </citation>
    <scope>NUCLEOTIDE SEQUENCE [LARGE SCALE GENOMIC DNA]</scope>
    <source>
        <strain evidence="3">IBT 31811</strain>
    </source>
</reference>
<evidence type="ECO:0000256" key="1">
    <source>
        <dbReference type="SAM" id="MobiDB-lite"/>
    </source>
</evidence>
<name>A0A1V6QNU1_9EURO</name>
<proteinExistence type="predicted"/>
<evidence type="ECO:0000313" key="3">
    <source>
        <dbReference type="Proteomes" id="UP000191672"/>
    </source>
</evidence>
<keyword evidence="3" id="KW-1185">Reference proteome</keyword>
<sequence>MRFCPSKIRLLMLAATRTIPRARDRPSKGAKISGNPDSVTPDELQ</sequence>
<protein>
    <submittedName>
        <fullName evidence="2">Uncharacterized protein</fullName>
    </submittedName>
</protein>
<comment type="caution">
    <text evidence="2">The sequence shown here is derived from an EMBL/GenBank/DDBJ whole genome shotgun (WGS) entry which is preliminary data.</text>
</comment>
<evidence type="ECO:0000313" key="2">
    <source>
        <dbReference type="EMBL" id="OQD90899.1"/>
    </source>
</evidence>
<accession>A0A1V6QNU1</accession>
<dbReference type="AlphaFoldDB" id="A0A1V6QNU1"/>
<dbReference type="Proteomes" id="UP000191672">
    <property type="component" value="Unassembled WGS sequence"/>
</dbReference>